<dbReference type="CDD" id="cd08047">
    <property type="entry name" value="TAF7"/>
    <property type="match status" value="1"/>
</dbReference>
<evidence type="ECO:0000313" key="9">
    <source>
        <dbReference type="Proteomes" id="UP001140074"/>
    </source>
</evidence>
<protein>
    <recommendedName>
        <fullName evidence="7">TAFII55 protein conserved region domain-containing protein</fullName>
    </recommendedName>
</protein>
<dbReference type="Proteomes" id="UP001140074">
    <property type="component" value="Unassembled WGS sequence"/>
</dbReference>
<name>A0A9W8M633_9FUNG</name>
<dbReference type="AlphaFoldDB" id="A0A9W8M633"/>
<dbReference type="PANTHER" id="PTHR12228:SF0">
    <property type="entry name" value="TATA-BOX BINDING PROTEIN ASSOCIATED FACTOR 7"/>
    <property type="match status" value="1"/>
</dbReference>
<gene>
    <name evidence="8" type="ORF">GGH94_003115</name>
</gene>
<feature type="compositionally biased region" description="Acidic residues" evidence="6">
    <location>
        <begin position="285"/>
        <end position="316"/>
    </location>
</feature>
<dbReference type="GO" id="GO:0016251">
    <property type="term" value="F:RNA polymerase II general transcription initiation factor activity"/>
    <property type="evidence" value="ECO:0007669"/>
    <property type="project" value="TreeGrafter"/>
</dbReference>
<dbReference type="GO" id="GO:0051123">
    <property type="term" value="P:RNA polymerase II preinitiation complex assembly"/>
    <property type="evidence" value="ECO:0007669"/>
    <property type="project" value="TreeGrafter"/>
</dbReference>
<keyword evidence="3" id="KW-0805">Transcription regulation</keyword>
<comment type="caution">
    <text evidence="8">The sequence shown here is derived from an EMBL/GenBank/DDBJ whole genome shotgun (WGS) entry which is preliminary data.</text>
</comment>
<proteinExistence type="inferred from homology"/>
<keyword evidence="9" id="KW-1185">Reference proteome</keyword>
<dbReference type="PANTHER" id="PTHR12228">
    <property type="entry name" value="TRANSCRIPTION INITIATION FACTOR TFIID 55 KD SUBUNIT-RELATED"/>
    <property type="match status" value="1"/>
</dbReference>
<feature type="domain" description="TAFII55 protein conserved region" evidence="7">
    <location>
        <begin position="71"/>
        <end position="220"/>
    </location>
</feature>
<feature type="region of interest" description="Disordered" evidence="6">
    <location>
        <begin position="1"/>
        <end position="66"/>
    </location>
</feature>
<dbReference type="InterPro" id="IPR037817">
    <property type="entry name" value="TAF7"/>
</dbReference>
<reference evidence="8" key="1">
    <citation type="submission" date="2022-07" db="EMBL/GenBank/DDBJ databases">
        <title>Phylogenomic reconstructions and comparative analyses of Kickxellomycotina fungi.</title>
        <authorList>
            <person name="Reynolds N.K."/>
            <person name="Stajich J.E."/>
            <person name="Barry K."/>
            <person name="Grigoriev I.V."/>
            <person name="Crous P."/>
            <person name="Smith M.E."/>
        </authorList>
    </citation>
    <scope>NUCLEOTIDE SEQUENCE</scope>
    <source>
        <strain evidence="8">RSA 476</strain>
    </source>
</reference>
<evidence type="ECO:0000256" key="3">
    <source>
        <dbReference type="ARBA" id="ARBA00023015"/>
    </source>
</evidence>
<evidence type="ECO:0000256" key="5">
    <source>
        <dbReference type="ARBA" id="ARBA00023242"/>
    </source>
</evidence>
<dbReference type="Pfam" id="PF04658">
    <property type="entry name" value="TAFII55_N"/>
    <property type="match status" value="1"/>
</dbReference>
<evidence type="ECO:0000256" key="4">
    <source>
        <dbReference type="ARBA" id="ARBA00023163"/>
    </source>
</evidence>
<dbReference type="GO" id="GO:0005669">
    <property type="term" value="C:transcription factor TFIID complex"/>
    <property type="evidence" value="ECO:0007669"/>
    <property type="project" value="InterPro"/>
</dbReference>
<evidence type="ECO:0000313" key="8">
    <source>
        <dbReference type="EMBL" id="KAJ2864167.1"/>
    </source>
</evidence>
<accession>A0A9W8M633</accession>
<dbReference type="SMART" id="SM01370">
    <property type="entry name" value="TAFII55_N"/>
    <property type="match status" value="1"/>
</dbReference>
<evidence type="ECO:0000259" key="7">
    <source>
        <dbReference type="SMART" id="SM01370"/>
    </source>
</evidence>
<organism evidence="8 9">
    <name type="scientific">Coemansia aciculifera</name>
    <dbReference type="NCBI Taxonomy" id="417176"/>
    <lineage>
        <taxon>Eukaryota</taxon>
        <taxon>Fungi</taxon>
        <taxon>Fungi incertae sedis</taxon>
        <taxon>Zoopagomycota</taxon>
        <taxon>Kickxellomycotina</taxon>
        <taxon>Kickxellomycetes</taxon>
        <taxon>Kickxellales</taxon>
        <taxon>Kickxellaceae</taxon>
        <taxon>Coemansia</taxon>
    </lineage>
</organism>
<feature type="region of interest" description="Disordered" evidence="6">
    <location>
        <begin position="285"/>
        <end position="322"/>
    </location>
</feature>
<keyword evidence="4" id="KW-0804">Transcription</keyword>
<comment type="subcellular location">
    <subcellularLocation>
        <location evidence="1">Nucleus</location>
    </subcellularLocation>
</comment>
<dbReference type="InterPro" id="IPR006751">
    <property type="entry name" value="TAFII55_prot_cons_reg"/>
</dbReference>
<dbReference type="EMBL" id="JANBUY010000097">
    <property type="protein sequence ID" value="KAJ2864167.1"/>
    <property type="molecule type" value="Genomic_DNA"/>
</dbReference>
<comment type="similarity">
    <text evidence="2">Belongs to the TAF7 family.</text>
</comment>
<feature type="compositionally biased region" description="Low complexity" evidence="6">
    <location>
        <begin position="43"/>
        <end position="57"/>
    </location>
</feature>
<evidence type="ECO:0000256" key="6">
    <source>
        <dbReference type="SAM" id="MobiDB-lite"/>
    </source>
</evidence>
<keyword evidence="5" id="KW-0539">Nucleus</keyword>
<evidence type="ECO:0000256" key="1">
    <source>
        <dbReference type="ARBA" id="ARBA00004123"/>
    </source>
</evidence>
<sequence length="397" mass="44760">MSLPPAQYYPPRPRGRPPLADRHRNRLTLKLSGAGRANSQNNGAPGTAAATAAVPTVSKPEHLDESDAPQLEEQFILRVLPDMAAHFGRLVGERRIQDHLEISFRDERNAVVRFDGSRYAARLVDLPTITESYRTLDKKQMLKTADICQMLLIERLLASDEDPTLLPLARGLDVIHPDGLSPALADVRRTRFRRRIPNTKIDAIEREVLRLLEEDAQAVAVKLEAIDIEQQGDDGRGATPSIDLMSPVTIDDLNTPMVADDDGASSVAIDDLEFDENLAAELEQGLEELEGEEEGEDEGDEEEDEEDEESDLDLDMGDQPNNERALQIRLLEEEIAELERTIRKKCADLDSAPNPIIRRRFEDMIQRLEQELDFKRQQLELYAQEVPDEEHRTDTPI</sequence>
<evidence type="ECO:0000256" key="2">
    <source>
        <dbReference type="ARBA" id="ARBA00009368"/>
    </source>
</evidence>